<name>A0A2P2ITL6_RHIMU</name>
<feature type="chain" id="PRO_5015158654" evidence="1">
    <location>
        <begin position="19"/>
        <end position="46"/>
    </location>
</feature>
<reference evidence="2" key="1">
    <citation type="submission" date="2018-02" db="EMBL/GenBank/DDBJ databases">
        <title>Rhizophora mucronata_Transcriptome.</title>
        <authorList>
            <person name="Meera S.P."/>
            <person name="Sreeshan A."/>
            <person name="Augustine A."/>
        </authorList>
    </citation>
    <scope>NUCLEOTIDE SEQUENCE</scope>
    <source>
        <tissue evidence="2">Leaf</tissue>
    </source>
</reference>
<accession>A0A2P2ITL6</accession>
<feature type="signal peptide" evidence="1">
    <location>
        <begin position="1"/>
        <end position="18"/>
    </location>
</feature>
<dbReference type="EMBL" id="GGEC01004061">
    <property type="protein sequence ID" value="MBW84544.1"/>
    <property type="molecule type" value="Transcribed_RNA"/>
</dbReference>
<sequence length="46" mass="5359">MDMLSMSCIHYIVLSVASMACFYVNDYCFHCSFAFQLCCQYVYLGH</sequence>
<evidence type="ECO:0000256" key="1">
    <source>
        <dbReference type="SAM" id="SignalP"/>
    </source>
</evidence>
<proteinExistence type="predicted"/>
<evidence type="ECO:0000313" key="2">
    <source>
        <dbReference type="EMBL" id="MBW84544.1"/>
    </source>
</evidence>
<dbReference type="AlphaFoldDB" id="A0A2P2ITL6"/>
<protein>
    <submittedName>
        <fullName evidence="2">Uncharacterized protein</fullName>
    </submittedName>
</protein>
<keyword evidence="1" id="KW-0732">Signal</keyword>
<organism evidence="2">
    <name type="scientific">Rhizophora mucronata</name>
    <name type="common">Asiatic mangrove</name>
    <dbReference type="NCBI Taxonomy" id="61149"/>
    <lineage>
        <taxon>Eukaryota</taxon>
        <taxon>Viridiplantae</taxon>
        <taxon>Streptophyta</taxon>
        <taxon>Embryophyta</taxon>
        <taxon>Tracheophyta</taxon>
        <taxon>Spermatophyta</taxon>
        <taxon>Magnoliopsida</taxon>
        <taxon>eudicotyledons</taxon>
        <taxon>Gunneridae</taxon>
        <taxon>Pentapetalae</taxon>
        <taxon>rosids</taxon>
        <taxon>fabids</taxon>
        <taxon>Malpighiales</taxon>
        <taxon>Rhizophoraceae</taxon>
        <taxon>Rhizophora</taxon>
    </lineage>
</organism>